<keyword evidence="2" id="KW-1185">Reference proteome</keyword>
<proteinExistence type="predicted"/>
<reference evidence="1 2" key="1">
    <citation type="journal article" date="2023" name="Hortic Res">
        <title>Pangenome of water caltrop reveals structural variations and asymmetric subgenome divergence after allopolyploidization.</title>
        <authorList>
            <person name="Zhang X."/>
            <person name="Chen Y."/>
            <person name="Wang L."/>
            <person name="Yuan Y."/>
            <person name="Fang M."/>
            <person name="Shi L."/>
            <person name="Lu R."/>
            <person name="Comes H.P."/>
            <person name="Ma Y."/>
            <person name="Chen Y."/>
            <person name="Huang G."/>
            <person name="Zhou Y."/>
            <person name="Zheng Z."/>
            <person name="Qiu Y."/>
        </authorList>
    </citation>
    <scope>NUCLEOTIDE SEQUENCE [LARGE SCALE GENOMIC DNA]</scope>
    <source>
        <strain evidence="1">F231</strain>
    </source>
</reference>
<evidence type="ECO:0000313" key="2">
    <source>
        <dbReference type="Proteomes" id="UP001346149"/>
    </source>
</evidence>
<accession>A0AAN7LGQ9</accession>
<dbReference type="AlphaFoldDB" id="A0AAN7LGQ9"/>
<sequence>MFVPQSTSPKGETWGGRELKCGYSLVGEAEALMIRERGTSEVIFEMNSRQLFQ</sequence>
<name>A0AAN7LGQ9_TRANT</name>
<organism evidence="1 2">
    <name type="scientific">Trapa natans</name>
    <name type="common">Water chestnut</name>
    <dbReference type="NCBI Taxonomy" id="22666"/>
    <lineage>
        <taxon>Eukaryota</taxon>
        <taxon>Viridiplantae</taxon>
        <taxon>Streptophyta</taxon>
        <taxon>Embryophyta</taxon>
        <taxon>Tracheophyta</taxon>
        <taxon>Spermatophyta</taxon>
        <taxon>Magnoliopsida</taxon>
        <taxon>eudicotyledons</taxon>
        <taxon>Gunneridae</taxon>
        <taxon>Pentapetalae</taxon>
        <taxon>rosids</taxon>
        <taxon>malvids</taxon>
        <taxon>Myrtales</taxon>
        <taxon>Lythraceae</taxon>
        <taxon>Trapa</taxon>
    </lineage>
</organism>
<evidence type="ECO:0000313" key="1">
    <source>
        <dbReference type="EMBL" id="KAK4782708.1"/>
    </source>
</evidence>
<gene>
    <name evidence="1" type="ORF">SAY86_007082</name>
</gene>
<protein>
    <submittedName>
        <fullName evidence="1">Uncharacterized protein</fullName>
    </submittedName>
</protein>
<dbReference type="EMBL" id="JAXQNO010000015">
    <property type="protein sequence ID" value="KAK4782708.1"/>
    <property type="molecule type" value="Genomic_DNA"/>
</dbReference>
<dbReference type="Proteomes" id="UP001346149">
    <property type="component" value="Unassembled WGS sequence"/>
</dbReference>
<comment type="caution">
    <text evidence="1">The sequence shown here is derived from an EMBL/GenBank/DDBJ whole genome shotgun (WGS) entry which is preliminary data.</text>
</comment>